<dbReference type="InterPro" id="IPR013901">
    <property type="entry name" value="Anthrone_oxy"/>
</dbReference>
<keyword evidence="1" id="KW-0812">Transmembrane</keyword>
<reference evidence="2 3" key="1">
    <citation type="submission" date="2023-09" db="EMBL/GenBank/DDBJ databases">
        <authorList>
            <person name="Rey-Velasco X."/>
        </authorList>
    </citation>
    <scope>NUCLEOTIDE SEQUENCE [LARGE SCALE GENOMIC DNA]</scope>
    <source>
        <strain evidence="2 3">P117</strain>
    </source>
</reference>
<dbReference type="RefSeq" id="WP_311367229.1">
    <property type="nucleotide sequence ID" value="NZ_JAVRHX010000001.1"/>
</dbReference>
<keyword evidence="3" id="KW-1185">Reference proteome</keyword>
<sequence>MPDFTLWYLTETIIKLAMITMIGLYFIFSNTIMHALSSVDNGAEVMVIINKKILNPLFLGCFFLSGVGSLSLFFLSSGLTSAAGIVFFIGTVAVTVVFNVPLNDKLKDAQKTEIKGVWKDYLSKWVVWNHVRTGCGVVSGLLLCL</sequence>
<comment type="caution">
    <text evidence="2">The sequence shown here is derived from an EMBL/GenBank/DDBJ whole genome shotgun (WGS) entry which is preliminary data.</text>
</comment>
<protein>
    <submittedName>
        <fullName evidence="2">Anthrone oxygenase family protein</fullName>
    </submittedName>
</protein>
<gene>
    <name evidence="2" type="ORF">RM552_02565</name>
</gene>
<name>A0ABU2ZN92_9ALTE</name>
<organism evidence="2 3">
    <name type="scientific">Glaciecola petra</name>
    <dbReference type="NCBI Taxonomy" id="3075602"/>
    <lineage>
        <taxon>Bacteria</taxon>
        <taxon>Pseudomonadati</taxon>
        <taxon>Pseudomonadota</taxon>
        <taxon>Gammaproteobacteria</taxon>
        <taxon>Alteromonadales</taxon>
        <taxon>Alteromonadaceae</taxon>
        <taxon>Glaciecola</taxon>
    </lineage>
</organism>
<evidence type="ECO:0000313" key="2">
    <source>
        <dbReference type="EMBL" id="MDT0593726.1"/>
    </source>
</evidence>
<feature type="transmembrane region" description="Helical" evidence="1">
    <location>
        <begin position="56"/>
        <end position="75"/>
    </location>
</feature>
<feature type="transmembrane region" description="Helical" evidence="1">
    <location>
        <begin position="81"/>
        <end position="102"/>
    </location>
</feature>
<evidence type="ECO:0000313" key="3">
    <source>
        <dbReference type="Proteomes" id="UP001253545"/>
    </source>
</evidence>
<dbReference type="Proteomes" id="UP001253545">
    <property type="component" value="Unassembled WGS sequence"/>
</dbReference>
<feature type="transmembrane region" description="Helical" evidence="1">
    <location>
        <begin position="6"/>
        <end position="28"/>
    </location>
</feature>
<accession>A0ABU2ZN92</accession>
<dbReference type="EMBL" id="JAVRHX010000001">
    <property type="protein sequence ID" value="MDT0593726.1"/>
    <property type="molecule type" value="Genomic_DNA"/>
</dbReference>
<keyword evidence="1" id="KW-1133">Transmembrane helix</keyword>
<dbReference type="Pfam" id="PF08592">
    <property type="entry name" value="Anthrone_oxy"/>
    <property type="match status" value="1"/>
</dbReference>
<proteinExistence type="predicted"/>
<evidence type="ECO:0000256" key="1">
    <source>
        <dbReference type="SAM" id="Phobius"/>
    </source>
</evidence>
<keyword evidence="1" id="KW-0472">Membrane</keyword>